<keyword evidence="2" id="KW-0472">Membrane</keyword>
<dbReference type="EMBL" id="MN740855">
    <property type="protein sequence ID" value="QHU15372.1"/>
    <property type="molecule type" value="Genomic_DNA"/>
</dbReference>
<protein>
    <submittedName>
        <fullName evidence="3">Uncharacterized protein</fullName>
    </submittedName>
</protein>
<name>A0A6C0KBI7_9ZZZZ</name>
<keyword evidence="2" id="KW-1133">Transmembrane helix</keyword>
<feature type="region of interest" description="Disordered" evidence="1">
    <location>
        <begin position="22"/>
        <end position="57"/>
    </location>
</feature>
<proteinExistence type="predicted"/>
<feature type="transmembrane region" description="Helical" evidence="2">
    <location>
        <begin position="110"/>
        <end position="128"/>
    </location>
</feature>
<evidence type="ECO:0000256" key="1">
    <source>
        <dbReference type="SAM" id="MobiDB-lite"/>
    </source>
</evidence>
<reference evidence="3" key="1">
    <citation type="journal article" date="2020" name="Nature">
        <title>Giant virus diversity and host interactions through global metagenomics.</title>
        <authorList>
            <person name="Schulz F."/>
            <person name="Roux S."/>
            <person name="Paez-Espino D."/>
            <person name="Jungbluth S."/>
            <person name="Walsh D.A."/>
            <person name="Denef V.J."/>
            <person name="McMahon K.D."/>
            <person name="Konstantinidis K.T."/>
            <person name="Eloe-Fadrosh E.A."/>
            <person name="Kyrpides N.C."/>
            <person name="Woyke T."/>
        </authorList>
    </citation>
    <scope>NUCLEOTIDE SEQUENCE</scope>
    <source>
        <strain evidence="3">GVMAG-S-1103017-68</strain>
    </source>
</reference>
<evidence type="ECO:0000256" key="2">
    <source>
        <dbReference type="SAM" id="Phobius"/>
    </source>
</evidence>
<keyword evidence="2" id="KW-0812">Transmembrane</keyword>
<dbReference type="AlphaFoldDB" id="A0A6C0KBI7"/>
<evidence type="ECO:0000313" key="3">
    <source>
        <dbReference type="EMBL" id="QHU15372.1"/>
    </source>
</evidence>
<accession>A0A6C0KBI7</accession>
<feature type="transmembrane region" description="Helical" evidence="2">
    <location>
        <begin position="77"/>
        <end position="98"/>
    </location>
</feature>
<organism evidence="3">
    <name type="scientific">viral metagenome</name>
    <dbReference type="NCBI Taxonomy" id="1070528"/>
    <lineage>
        <taxon>unclassified sequences</taxon>
        <taxon>metagenomes</taxon>
        <taxon>organismal metagenomes</taxon>
    </lineage>
</organism>
<sequence length="133" mass="13274">MSAHDPRLGIFGGAPAAPYPTASPGGYASPGPSPPGFGAAGGASPTRSFASPAAGPDDSLSAKIAAIDWVSLSNNKFAVGGAVAFVTMVLLFISSPSFVHNDDGTDAQTVFAIGIAVFATVVCGPMVYRRMAQ</sequence>